<dbReference type="AlphaFoldDB" id="A0AAV8Z4S6"/>
<accession>A0AAV8Z4S6</accession>
<name>A0AAV8Z4S6_9CUCU</name>
<keyword evidence="3" id="KW-1185">Reference proteome</keyword>
<evidence type="ECO:0000256" key="1">
    <source>
        <dbReference type="SAM" id="MobiDB-lite"/>
    </source>
</evidence>
<sequence length="297" mass="33772">MYHRVLTADIRDDCILGLDILSKHGFVVDVKNKSIQIQNEEIVMAPKLQDYNKSRRIIVEEDIQIPQGSENIIIAKLDGNGLSTGIVEASERNDGLLIARSLVQMDNQIPVRIANISDKKIILKKNEVLGRCEPVQKIVKCEEVNQAQTNQARVLPSMTTYTPSMLTSGREMKLPTDLILGHPVEENQERSLPEFVEDLRERMDRIHRFAREKLKIHSDKMKQRSLHYINRVHLSLVMQYGCTPQKGRKEKSKASEQLGRPVHHNKENQRPGLPHPAVSKKQAEGGPSGKARKVHRT</sequence>
<gene>
    <name evidence="2" type="ORF">NQ318_016301</name>
</gene>
<reference evidence="2" key="1">
    <citation type="journal article" date="2023" name="Insect Mol. Biol.">
        <title>Genome sequencing provides insights into the evolution of gene families encoding plant cell wall-degrading enzymes in longhorned beetles.</title>
        <authorList>
            <person name="Shin N.R."/>
            <person name="Okamura Y."/>
            <person name="Kirsch R."/>
            <person name="Pauchet Y."/>
        </authorList>
    </citation>
    <scope>NUCLEOTIDE SEQUENCE</scope>
    <source>
        <strain evidence="2">AMC_N1</strain>
    </source>
</reference>
<protein>
    <submittedName>
        <fullName evidence="2">Uncharacterized protein</fullName>
    </submittedName>
</protein>
<dbReference type="Gene3D" id="2.40.70.10">
    <property type="entry name" value="Acid Proteases"/>
    <property type="match status" value="1"/>
</dbReference>
<dbReference type="InterPro" id="IPR021109">
    <property type="entry name" value="Peptidase_aspartic_dom_sf"/>
</dbReference>
<proteinExistence type="predicted"/>
<comment type="caution">
    <text evidence="2">The sequence shown here is derived from an EMBL/GenBank/DDBJ whole genome shotgun (WGS) entry which is preliminary data.</text>
</comment>
<organism evidence="2 3">
    <name type="scientific">Aromia moschata</name>
    <dbReference type="NCBI Taxonomy" id="1265417"/>
    <lineage>
        <taxon>Eukaryota</taxon>
        <taxon>Metazoa</taxon>
        <taxon>Ecdysozoa</taxon>
        <taxon>Arthropoda</taxon>
        <taxon>Hexapoda</taxon>
        <taxon>Insecta</taxon>
        <taxon>Pterygota</taxon>
        <taxon>Neoptera</taxon>
        <taxon>Endopterygota</taxon>
        <taxon>Coleoptera</taxon>
        <taxon>Polyphaga</taxon>
        <taxon>Cucujiformia</taxon>
        <taxon>Chrysomeloidea</taxon>
        <taxon>Cerambycidae</taxon>
        <taxon>Cerambycinae</taxon>
        <taxon>Callichromatini</taxon>
        <taxon>Aromia</taxon>
    </lineage>
</organism>
<dbReference type="Proteomes" id="UP001162162">
    <property type="component" value="Unassembled WGS sequence"/>
</dbReference>
<dbReference type="EMBL" id="JAPWTK010000016">
    <property type="protein sequence ID" value="KAJ8958580.1"/>
    <property type="molecule type" value="Genomic_DNA"/>
</dbReference>
<evidence type="ECO:0000313" key="2">
    <source>
        <dbReference type="EMBL" id="KAJ8958580.1"/>
    </source>
</evidence>
<feature type="region of interest" description="Disordered" evidence="1">
    <location>
        <begin position="244"/>
        <end position="297"/>
    </location>
</feature>
<evidence type="ECO:0000313" key="3">
    <source>
        <dbReference type="Proteomes" id="UP001162162"/>
    </source>
</evidence>